<dbReference type="RefSeq" id="WP_184835182.1">
    <property type="nucleotide sequence ID" value="NZ_JACHMN010000002.1"/>
</dbReference>
<keyword evidence="3" id="KW-1185">Reference proteome</keyword>
<organism evidence="2 3">
    <name type="scientific">Allocatelliglobosispora scoriae</name>
    <dbReference type="NCBI Taxonomy" id="643052"/>
    <lineage>
        <taxon>Bacteria</taxon>
        <taxon>Bacillati</taxon>
        <taxon>Actinomycetota</taxon>
        <taxon>Actinomycetes</taxon>
        <taxon>Micromonosporales</taxon>
        <taxon>Micromonosporaceae</taxon>
        <taxon>Allocatelliglobosispora</taxon>
    </lineage>
</organism>
<name>A0A841BNE6_9ACTN</name>
<feature type="transmembrane region" description="Helical" evidence="1">
    <location>
        <begin position="112"/>
        <end position="135"/>
    </location>
</feature>
<dbReference type="Proteomes" id="UP000587527">
    <property type="component" value="Unassembled WGS sequence"/>
</dbReference>
<feature type="transmembrane region" description="Helical" evidence="1">
    <location>
        <begin position="44"/>
        <end position="67"/>
    </location>
</feature>
<evidence type="ECO:0000256" key="1">
    <source>
        <dbReference type="SAM" id="Phobius"/>
    </source>
</evidence>
<reference evidence="2 3" key="1">
    <citation type="submission" date="2020-08" db="EMBL/GenBank/DDBJ databases">
        <title>Sequencing the genomes of 1000 actinobacteria strains.</title>
        <authorList>
            <person name="Klenk H.-P."/>
        </authorList>
    </citation>
    <scope>NUCLEOTIDE SEQUENCE [LARGE SCALE GENOMIC DNA]</scope>
    <source>
        <strain evidence="2 3">DSM 45362</strain>
    </source>
</reference>
<evidence type="ECO:0008006" key="4">
    <source>
        <dbReference type="Google" id="ProtNLM"/>
    </source>
</evidence>
<accession>A0A841BNE6</accession>
<feature type="transmembrane region" description="Helical" evidence="1">
    <location>
        <begin position="9"/>
        <end position="32"/>
    </location>
</feature>
<dbReference type="EMBL" id="JACHMN010000002">
    <property type="protein sequence ID" value="MBB5868908.1"/>
    <property type="molecule type" value="Genomic_DNA"/>
</dbReference>
<keyword evidence="1" id="KW-0812">Transmembrane</keyword>
<gene>
    <name evidence="2" type="ORF">F4553_002287</name>
</gene>
<feature type="transmembrane region" description="Helical" evidence="1">
    <location>
        <begin position="88"/>
        <end position="106"/>
    </location>
</feature>
<dbReference type="AlphaFoldDB" id="A0A841BNE6"/>
<keyword evidence="1" id="KW-0472">Membrane</keyword>
<proteinExistence type="predicted"/>
<protein>
    <recommendedName>
        <fullName evidence="4">DUF2178 domain-containing protein</fullName>
    </recommendedName>
</protein>
<keyword evidence="1" id="KW-1133">Transmembrane helix</keyword>
<comment type="caution">
    <text evidence="2">The sequence shown here is derived from an EMBL/GenBank/DDBJ whole genome shotgun (WGS) entry which is preliminary data.</text>
</comment>
<evidence type="ECO:0000313" key="3">
    <source>
        <dbReference type="Proteomes" id="UP000587527"/>
    </source>
</evidence>
<evidence type="ECO:0000313" key="2">
    <source>
        <dbReference type="EMBL" id="MBB5868908.1"/>
    </source>
</evidence>
<sequence>MPFEEKRAWIMVVVSIATYAVYVAIILGRAGADTPPTEVPYAATLLWTVGASILATIVLHIIAAILAPQDADRKDQRDREIHRFGEYIGQWFLVAGGVGALVLALLESDYFWIANTIYLGFVLSSVLGSSAKIFAYRRGFQPW</sequence>